<feature type="region of interest" description="Disordered" evidence="9">
    <location>
        <begin position="497"/>
        <end position="517"/>
    </location>
</feature>
<dbReference type="eggNOG" id="KOG3056">
    <property type="taxonomic scope" value="Eukaryota"/>
</dbReference>
<keyword evidence="14" id="KW-1185">Reference proteome</keyword>
<dbReference type="GO" id="GO:0004672">
    <property type="term" value="F:protein kinase activity"/>
    <property type="evidence" value="ECO:0007669"/>
    <property type="project" value="InterPro"/>
</dbReference>
<dbReference type="GO" id="GO:0003688">
    <property type="term" value="F:DNA replication origin binding"/>
    <property type="evidence" value="ECO:0007669"/>
    <property type="project" value="TreeGrafter"/>
</dbReference>
<dbReference type="KEGG" id="csl:COCSUDRAFT_46891"/>
<evidence type="ECO:0000256" key="2">
    <source>
        <dbReference type="ARBA" id="ARBA00009679"/>
    </source>
</evidence>
<dbReference type="Proteomes" id="UP000007264">
    <property type="component" value="Unassembled WGS sequence"/>
</dbReference>
<comment type="similarity">
    <text evidence="2">Belongs to the MCM10 family.</text>
</comment>
<dbReference type="GO" id="GO:0006270">
    <property type="term" value="P:DNA replication initiation"/>
    <property type="evidence" value="ECO:0007669"/>
    <property type="project" value="InterPro"/>
</dbReference>
<feature type="region of interest" description="Disordered" evidence="9">
    <location>
        <begin position="1296"/>
        <end position="1354"/>
    </location>
</feature>
<feature type="compositionally biased region" description="Low complexity" evidence="9">
    <location>
        <begin position="103"/>
        <end position="112"/>
    </location>
</feature>
<feature type="compositionally biased region" description="Low complexity" evidence="9">
    <location>
        <begin position="1098"/>
        <end position="1109"/>
    </location>
</feature>
<feature type="region of interest" description="Disordered" evidence="9">
    <location>
        <begin position="1062"/>
        <end position="1113"/>
    </location>
</feature>
<keyword evidence="7" id="KW-0862">Zinc</keyword>
<keyword evidence="8" id="KW-0539">Nucleus</keyword>
<feature type="compositionally biased region" description="Low complexity" evidence="9">
    <location>
        <begin position="1319"/>
        <end position="1333"/>
    </location>
</feature>
<dbReference type="InterPro" id="IPR000719">
    <property type="entry name" value="Prot_kinase_dom"/>
</dbReference>
<sequence length="1579" mass="164492">MHLQLCVVAILLLSAQVGAQGPGNPPRPPGAFPAGGGGPGGGAPTVQYLPQGIVAVGANPAGGSGGSPGAASPAANTSPSLAAQPSPSPAPASPASPSPSPPANQGQQGAPVQAPPVPQVSPAANPTPTPPAQFPQQTRGPAARPTPKPAAVAGTPQAQPVPAQNASPASAPATAPAADTALPPAAVQVQVQDVRNTVVDARLRLLGPRVWPFDARAQDALVTALASVMTAVPRSAISVVSVAQDPSQAGRRLQQATPATDAHVSAKAGDAATANTARSQLQEAASNGKLADALRQNSVEIDSVSLLSADLAAPDAAGSSSGPNIGVIVGGIAGAVCGIAIIIVAVLLFMRLKRRHKNAVPKAAVQPEPEFKAKPFYEAYSKGPEPDMTDIEADAVLDSTRAKPQPVEHALARSARGSGALVAAHSRNNSNVSERVQTTIDSLQSHMDELKQMAPALPEADEVEPHAPLHLTPSESMHPLGRIAAANSQLSAFTSSLDSASARPTVAKRRKLAAPGATGSKVMQLNGVMQYLTENSRFAGVLDMFDVDEVALGNGVHNPACIVTERGAYSLATYMSRMERNPSASRQKSTLTQLLDCVAYLHGRSMVHRDVQPSNLVWSDGVSRWRLTGCESWARKGSDAPLSYSLRYAAPEAILQVVMADCMGVAMRLRMAEAAKAARPAADAAQAAGARGDAEAASVAEGPTHHVVQAATDMWAVGACAWELLTGRPLFGDNFSDEDVVMALLGVKPLPFEADPSLWVLFHDPQMKNPVFPTIVFGERVSHLQFLRLPRARDRVNAADGAGPWATVGVLVEKSKPRSSAKGSMYSLWKLSDLDGTMVTMFLFGDSHQEHFRESEGSLVAIMNAVAESDGKGLTLKVNEASSILKLATSADFAFCGSRKKDGSKCRNPVNISKCRFCDYHVQSESRRVNNSRGVLQDSSHAARLNTQAEQAAQRQKKPNFAPYVPKQMTDDELAVQTVSYSSQGARQITALRKAAAQENSCQSSAAQRPSNALQTGAEHASILTGRRDQEGTRELPCYTGARQAPPRVRQQLQAIMTLPRTAGVDPARPPRAPLPPQQTPLAARPAATAPIRPRPAAPGSSAQPGTSARPAGDARGAFAMRTIPGSGSGTAAVAGRPALQHGLGRSAGGAAQAKRAEAGFVMLEEAEIEWDAADVAALKRHSRPGSSVRHVDRSSGPEDDNEEGGNSSHVRLSGVRCPEPASFAAGSSRGPSVAACRQGAGSHPADTAAERARQEAMRKAVALVKTCGMFLPVHCALFALHGGIEAAREAAKRDQQATAVKQGDRQPADASGTVPQQSAPSAGPTAAPTSSGTGPGAKPAGRPSTNFYGAPAAASTAHRGGAAAAVTQPKAAAARSGTRTSLEVKLGLRPKSSVKAPGSSAARAKPLVVHPGTSAFAAAFGSIVTEEDMQNVGTRYKETVDDEEAEKLDKLLGSMQKKDELQQRGEAITQLSVTAWHCTTCDIITERRKPKCQDHAGKRVDATKRWWTCSGCNNRFTTVGVKYPKKRCPNPRCTAPNSEFKKSSMGRAAKTLAGAEAPVAAREHFLPRGKEHGFAVNS</sequence>
<evidence type="ECO:0000256" key="1">
    <source>
        <dbReference type="ARBA" id="ARBA00004123"/>
    </source>
</evidence>
<keyword evidence="4" id="KW-0235">DNA replication</keyword>
<protein>
    <recommendedName>
        <fullName evidence="3">Protein MCM10 homolog</fullName>
    </recommendedName>
</protein>
<feature type="region of interest" description="Disordered" evidence="9">
    <location>
        <begin position="1181"/>
        <end position="1252"/>
    </location>
</feature>
<evidence type="ECO:0000256" key="9">
    <source>
        <dbReference type="SAM" id="MobiDB-lite"/>
    </source>
</evidence>
<feature type="compositionally biased region" description="Pro residues" evidence="9">
    <location>
        <begin position="86"/>
        <end position="102"/>
    </location>
</feature>
<evidence type="ECO:0000313" key="14">
    <source>
        <dbReference type="Proteomes" id="UP000007264"/>
    </source>
</evidence>
<evidence type="ECO:0000259" key="12">
    <source>
        <dbReference type="PROSITE" id="PS50011"/>
    </source>
</evidence>
<feature type="domain" description="Protein kinase" evidence="12">
    <location>
        <begin position="474"/>
        <end position="786"/>
    </location>
</feature>
<accession>I0Z1X7</accession>
<feature type="region of interest" description="Disordered" evidence="9">
    <location>
        <begin position="20"/>
        <end position="177"/>
    </location>
</feature>
<comment type="caution">
    <text evidence="13">The sequence shown here is derived from an EMBL/GenBank/DDBJ whole genome shotgun (WGS) entry which is preliminary data.</text>
</comment>
<feature type="compositionally biased region" description="Gly residues" evidence="9">
    <location>
        <begin position="33"/>
        <end position="43"/>
    </location>
</feature>
<dbReference type="OrthoDB" id="273123at2759"/>
<dbReference type="GeneID" id="17042647"/>
<dbReference type="CDD" id="cd12087">
    <property type="entry name" value="TM_EGFR-like"/>
    <property type="match status" value="1"/>
</dbReference>
<dbReference type="GO" id="GO:0003697">
    <property type="term" value="F:single-stranded DNA binding"/>
    <property type="evidence" value="ECO:0007669"/>
    <property type="project" value="InterPro"/>
</dbReference>
<dbReference type="GO" id="GO:0008270">
    <property type="term" value="F:zinc ion binding"/>
    <property type="evidence" value="ECO:0007669"/>
    <property type="project" value="UniProtKB-KW"/>
</dbReference>
<keyword evidence="6" id="KW-0863">Zinc-finger</keyword>
<keyword evidence="10" id="KW-1133">Transmembrane helix</keyword>
<proteinExistence type="inferred from homology"/>
<dbReference type="Gene3D" id="1.10.510.10">
    <property type="entry name" value="Transferase(Phosphotransferase) domain 1"/>
    <property type="match status" value="1"/>
</dbReference>
<keyword evidence="5" id="KW-0479">Metal-binding</keyword>
<evidence type="ECO:0000256" key="5">
    <source>
        <dbReference type="ARBA" id="ARBA00022723"/>
    </source>
</evidence>
<dbReference type="eggNOG" id="KOG0663">
    <property type="taxonomic scope" value="Eukaryota"/>
</dbReference>
<dbReference type="SUPFAM" id="SSF56112">
    <property type="entry name" value="Protein kinase-like (PK-like)"/>
    <property type="match status" value="1"/>
</dbReference>
<name>I0Z1X7_COCSC</name>
<evidence type="ECO:0000256" key="4">
    <source>
        <dbReference type="ARBA" id="ARBA00022705"/>
    </source>
</evidence>
<feature type="compositionally biased region" description="Pro residues" evidence="9">
    <location>
        <begin position="1068"/>
        <end position="1079"/>
    </location>
</feature>
<evidence type="ECO:0000256" key="10">
    <source>
        <dbReference type="SAM" id="Phobius"/>
    </source>
</evidence>
<reference evidence="13 14" key="1">
    <citation type="journal article" date="2012" name="Genome Biol.">
        <title>The genome of the polar eukaryotic microalga coccomyxa subellipsoidea reveals traits of cold adaptation.</title>
        <authorList>
            <person name="Blanc G."/>
            <person name="Agarkova I."/>
            <person name="Grimwood J."/>
            <person name="Kuo A."/>
            <person name="Brueggeman A."/>
            <person name="Dunigan D."/>
            <person name="Gurnon J."/>
            <person name="Ladunga I."/>
            <person name="Lindquist E."/>
            <person name="Lucas S."/>
            <person name="Pangilinan J."/>
            <person name="Proschold T."/>
            <person name="Salamov A."/>
            <person name="Schmutz J."/>
            <person name="Weeks D."/>
            <person name="Yamada T."/>
            <person name="Claverie J.M."/>
            <person name="Grigoriev I."/>
            <person name="Van Etten J."/>
            <person name="Lomsadze A."/>
            <person name="Borodovsky M."/>
        </authorList>
    </citation>
    <scope>NUCLEOTIDE SEQUENCE [LARGE SCALE GENOMIC DNA]</scope>
    <source>
        <strain evidence="13 14">C-169</strain>
    </source>
</reference>
<dbReference type="InterPro" id="IPR040184">
    <property type="entry name" value="Mcm10"/>
</dbReference>
<gene>
    <name evidence="13" type="ORF">COCSUDRAFT_46891</name>
</gene>
<keyword evidence="11" id="KW-0732">Signal</keyword>
<dbReference type="SMART" id="SM00220">
    <property type="entry name" value="S_TKc"/>
    <property type="match status" value="1"/>
</dbReference>
<dbReference type="Gene3D" id="2.40.50.140">
    <property type="entry name" value="Nucleic acid-binding proteins"/>
    <property type="match status" value="1"/>
</dbReference>
<comment type="subcellular location">
    <subcellularLocation>
        <location evidence="1">Nucleus</location>
    </subcellularLocation>
</comment>
<feature type="compositionally biased region" description="Low complexity" evidence="9">
    <location>
        <begin position="1080"/>
        <end position="1092"/>
    </location>
</feature>
<dbReference type="InterPro" id="IPR011009">
    <property type="entry name" value="Kinase-like_dom_sf"/>
</dbReference>
<dbReference type="GO" id="GO:0005524">
    <property type="term" value="F:ATP binding"/>
    <property type="evidence" value="ECO:0007669"/>
    <property type="project" value="InterPro"/>
</dbReference>
<dbReference type="SMART" id="SM01280">
    <property type="entry name" value="Mcm10"/>
    <property type="match status" value="1"/>
</dbReference>
<evidence type="ECO:0000256" key="11">
    <source>
        <dbReference type="SAM" id="SignalP"/>
    </source>
</evidence>
<evidence type="ECO:0000256" key="7">
    <source>
        <dbReference type="ARBA" id="ARBA00022833"/>
    </source>
</evidence>
<dbReference type="STRING" id="574566.I0Z1X7"/>
<dbReference type="EMBL" id="AGSI01000005">
    <property type="protein sequence ID" value="EIE24646.1"/>
    <property type="molecule type" value="Genomic_DNA"/>
</dbReference>
<dbReference type="PANTHER" id="PTHR13454:SF11">
    <property type="entry name" value="PROTEIN MCM10 HOMOLOG"/>
    <property type="match status" value="1"/>
</dbReference>
<feature type="signal peptide" evidence="11">
    <location>
        <begin position="1"/>
        <end position="19"/>
    </location>
</feature>
<dbReference type="Pfam" id="PF09329">
    <property type="entry name" value="zf-primase"/>
    <property type="match status" value="1"/>
</dbReference>
<dbReference type="GO" id="GO:0043596">
    <property type="term" value="C:nuclear replication fork"/>
    <property type="evidence" value="ECO:0007669"/>
    <property type="project" value="TreeGrafter"/>
</dbReference>
<feature type="compositionally biased region" description="Polar residues" evidence="9">
    <location>
        <begin position="1001"/>
        <end position="1015"/>
    </location>
</feature>
<feature type="transmembrane region" description="Helical" evidence="10">
    <location>
        <begin position="325"/>
        <end position="349"/>
    </location>
</feature>
<feature type="region of interest" description="Disordered" evidence="9">
    <location>
        <begin position="1001"/>
        <end position="1033"/>
    </location>
</feature>
<keyword evidence="10" id="KW-0812">Transmembrane</keyword>
<dbReference type="InterPro" id="IPR015411">
    <property type="entry name" value="Rep_factor_Mcm10_C"/>
</dbReference>
<dbReference type="InterPro" id="IPR055065">
    <property type="entry name" value="OB_MCM10"/>
</dbReference>
<dbReference type="Pfam" id="PF22379">
    <property type="entry name" value="OB_MCM10"/>
    <property type="match status" value="1"/>
</dbReference>
<dbReference type="InterPro" id="IPR012340">
    <property type="entry name" value="NA-bd_OB-fold"/>
</dbReference>
<evidence type="ECO:0000256" key="8">
    <source>
        <dbReference type="ARBA" id="ARBA00023242"/>
    </source>
</evidence>
<evidence type="ECO:0000256" key="6">
    <source>
        <dbReference type="ARBA" id="ARBA00022771"/>
    </source>
</evidence>
<feature type="compositionally biased region" description="Pro residues" evidence="9">
    <location>
        <begin position="113"/>
        <end position="133"/>
    </location>
</feature>
<evidence type="ECO:0000256" key="3">
    <source>
        <dbReference type="ARBA" id="ARBA00017770"/>
    </source>
</evidence>
<keyword evidence="10" id="KW-0472">Membrane</keyword>
<feature type="chain" id="PRO_5003637435" description="Protein MCM10 homolog" evidence="11">
    <location>
        <begin position="20"/>
        <end position="1579"/>
    </location>
</feature>
<feature type="compositionally biased region" description="Low complexity" evidence="9">
    <location>
        <begin position="69"/>
        <end position="85"/>
    </location>
</feature>
<dbReference type="PANTHER" id="PTHR13454">
    <property type="entry name" value="PROTEIN MCM10 HOMOLOG"/>
    <property type="match status" value="1"/>
</dbReference>
<feature type="compositionally biased region" description="Low complexity" evidence="9">
    <location>
        <begin position="156"/>
        <end position="177"/>
    </location>
</feature>
<organism evidence="13 14">
    <name type="scientific">Coccomyxa subellipsoidea (strain C-169)</name>
    <name type="common">Green microalga</name>
    <dbReference type="NCBI Taxonomy" id="574566"/>
    <lineage>
        <taxon>Eukaryota</taxon>
        <taxon>Viridiplantae</taxon>
        <taxon>Chlorophyta</taxon>
        <taxon>core chlorophytes</taxon>
        <taxon>Trebouxiophyceae</taxon>
        <taxon>Trebouxiophyceae incertae sedis</taxon>
        <taxon>Coccomyxaceae</taxon>
        <taxon>Coccomyxa</taxon>
        <taxon>Coccomyxa subellipsoidea</taxon>
    </lineage>
</organism>
<dbReference type="InterPro" id="IPR015408">
    <property type="entry name" value="Znf_Mcm10/DnaG"/>
</dbReference>
<dbReference type="RefSeq" id="XP_005649190.1">
    <property type="nucleotide sequence ID" value="XM_005649133.1"/>
</dbReference>
<evidence type="ECO:0000313" key="13">
    <source>
        <dbReference type="EMBL" id="EIE24646.1"/>
    </source>
</evidence>
<dbReference type="PROSITE" id="PS50011">
    <property type="entry name" value="PROTEIN_KINASE_DOM"/>
    <property type="match status" value="1"/>
</dbReference>